<dbReference type="RefSeq" id="WP_172234007.1">
    <property type="nucleotide sequence ID" value="NZ_CP035946.1"/>
</dbReference>
<name>A0ABS7WSC1_9BACT</name>
<accession>A0ABS7WSC1</accession>
<evidence type="ECO:0000313" key="2">
    <source>
        <dbReference type="Proteomes" id="UP000786183"/>
    </source>
</evidence>
<dbReference type="EMBL" id="JACGBB010000012">
    <property type="protein sequence ID" value="MBZ7987659.1"/>
    <property type="molecule type" value="Genomic_DNA"/>
</dbReference>
<evidence type="ECO:0000313" key="1">
    <source>
        <dbReference type="EMBL" id="MBZ7987659.1"/>
    </source>
</evidence>
<dbReference type="Proteomes" id="UP000786183">
    <property type="component" value="Unassembled WGS sequence"/>
</dbReference>
<protein>
    <recommendedName>
        <fullName evidence="3">Lipoprotein</fullName>
    </recommendedName>
</protein>
<reference evidence="1 2" key="1">
    <citation type="submission" date="2020-07" db="EMBL/GenBank/DDBJ databases">
        <title>Transfer of Campylobacter canadensis to the novel genus Avispirillum gen. nov., that also includes two novel species recovered from migratory waterfowl: Avispirillum anseris sp. nov. and Avispirillum brantae sp. nov.</title>
        <authorList>
            <person name="Miller W.G."/>
            <person name="Chapman M.H."/>
            <person name="Yee E."/>
            <person name="Inglis G.D."/>
        </authorList>
    </citation>
    <scope>NUCLEOTIDE SEQUENCE [LARGE SCALE GENOMIC DNA]</scope>
    <source>
        <strain evidence="1 2">L283</strain>
    </source>
</reference>
<evidence type="ECO:0008006" key="3">
    <source>
        <dbReference type="Google" id="ProtNLM"/>
    </source>
</evidence>
<keyword evidence="2" id="KW-1185">Reference proteome</keyword>
<sequence>MPIPFILGAIAGATCVSVYLKKDKIKENLSSLKDENFAKSAGKCVENTINKIQNFKLPCICEKAAQQNNAKSKKAAK</sequence>
<gene>
    <name evidence="1" type="ORF">AVCANL283_06040</name>
</gene>
<comment type="caution">
    <text evidence="1">The sequence shown here is derived from an EMBL/GenBank/DDBJ whole genome shotgun (WGS) entry which is preliminary data.</text>
</comment>
<proteinExistence type="predicted"/>
<organism evidence="1 2">
    <name type="scientific">Campylobacter canadensis</name>
    <dbReference type="NCBI Taxonomy" id="449520"/>
    <lineage>
        <taxon>Bacteria</taxon>
        <taxon>Pseudomonadati</taxon>
        <taxon>Campylobacterota</taxon>
        <taxon>Epsilonproteobacteria</taxon>
        <taxon>Campylobacterales</taxon>
        <taxon>Campylobacteraceae</taxon>
        <taxon>Campylobacter</taxon>
    </lineage>
</organism>